<organism evidence="2">
    <name type="scientific">Bracon brevicornis</name>
    <dbReference type="NCBI Taxonomy" id="1563983"/>
    <lineage>
        <taxon>Eukaryota</taxon>
        <taxon>Metazoa</taxon>
        <taxon>Ecdysozoa</taxon>
        <taxon>Arthropoda</taxon>
        <taxon>Hexapoda</taxon>
        <taxon>Insecta</taxon>
        <taxon>Pterygota</taxon>
        <taxon>Neoptera</taxon>
        <taxon>Endopterygota</taxon>
        <taxon>Hymenoptera</taxon>
        <taxon>Apocrita</taxon>
        <taxon>Ichneumonoidea</taxon>
        <taxon>Braconidae</taxon>
        <taxon>Braconinae</taxon>
        <taxon>Bracon</taxon>
    </lineage>
</organism>
<evidence type="ECO:0000256" key="1">
    <source>
        <dbReference type="SAM" id="MobiDB-lite"/>
    </source>
</evidence>
<feature type="compositionally biased region" description="Low complexity" evidence="1">
    <location>
        <begin position="67"/>
        <end position="83"/>
    </location>
</feature>
<name>A0A6V7KSG9_9HYME</name>
<protein>
    <submittedName>
        <fullName evidence="2">Uncharacterized protein</fullName>
    </submittedName>
</protein>
<dbReference type="AlphaFoldDB" id="A0A6V7KSG9"/>
<feature type="compositionally biased region" description="Polar residues" evidence="1">
    <location>
        <begin position="127"/>
        <end position="146"/>
    </location>
</feature>
<gene>
    <name evidence="2" type="ORF">BBRV_LOCUS84940</name>
</gene>
<dbReference type="EMBL" id="CADCXW020000253">
    <property type="protein sequence ID" value="CAD1565881.1"/>
    <property type="molecule type" value="Genomic_DNA"/>
</dbReference>
<evidence type="ECO:0000313" key="2">
    <source>
        <dbReference type="EMBL" id="CAD1565881.1"/>
    </source>
</evidence>
<reference evidence="2" key="1">
    <citation type="submission" date="2020-07" db="EMBL/GenBank/DDBJ databases">
        <authorList>
            <person name="Ferguson B K."/>
        </authorList>
    </citation>
    <scope>NUCLEOTIDE SEQUENCE</scope>
    <source>
        <strain evidence="2">L06</strain>
    </source>
</reference>
<feature type="region of interest" description="Disordered" evidence="1">
    <location>
        <begin position="59"/>
        <end position="146"/>
    </location>
</feature>
<sequence>MSTIDYSNAEAVAQALAQLDIAQAKFRFEGVRARGANQIEAEDMFPGYFWGMPMTPQHPAQGQNFQNNNYNARYNNRNDANDNQINRPQVRSGNGGYKQSRTNTHQISVNPPNILPDLRYPPPSLLDYSNQNTQSRDSEPTNVNQMTCDNNNFKPFQNSPHGVNMSAIGKSYNGNFVDFVDEIRDGIEGINDFALKQINKANKAVIQPCPHVN</sequence>
<accession>A0A6V7KSG9</accession>
<feature type="compositionally biased region" description="Polar residues" evidence="1">
    <location>
        <begin position="84"/>
        <end position="111"/>
    </location>
</feature>
<proteinExistence type="predicted"/>